<dbReference type="AlphaFoldDB" id="A0A7Y9E977"/>
<dbReference type="Pfam" id="PF22848">
    <property type="entry name" value="ASD1_dom"/>
    <property type="match status" value="1"/>
</dbReference>
<evidence type="ECO:0000313" key="11">
    <source>
        <dbReference type="Proteomes" id="UP000535511"/>
    </source>
</evidence>
<dbReference type="InterPro" id="IPR010720">
    <property type="entry name" value="Alpha-L-AF_C"/>
</dbReference>
<keyword evidence="11" id="KW-1185">Reference proteome</keyword>
<dbReference type="InterPro" id="IPR013780">
    <property type="entry name" value="Glyco_hydro_b"/>
</dbReference>
<name>A0A7Y9E977_9ACTN</name>
<sequence>MTAHADYQIAEIDRRLFGSFVEHMGRCVYSGIYEPSHPDADEDGFRGDVLEMVRELGVSVVRYPGGNFVSGYRWEDGVGPRDERPSRLDLAWRAVESNQFGLNEFITWSRQAGVEPMLAVNLGTRGAQEAADLVEYANHPGGTQLSDLRRKHGHDAPHDVRLWCLGNEMDAPWQLGMKTAAEYGRLAAEAAKMMRLVDPRVELVACGSSMRSMPSFAGWESEVLEHCFDHVDYISLHSYYEELERDLPGFLASSRDMDLFIEEMIATVDHVAARKRSRRRLMLSFDEWNVWFQQHFAGPESLTFQEQPRVIEDTYDIAAALVVGTLIISLLRHSDRVRVACQAQLVNVIGAIRSEPGGPAWRQSIYFPLAHAARHARGLALNLAVHSPTYVAEPHGEVPLLESIATWDPEDGAVTFFMVNRSLDRPLPVTAELVGLGDLVVHEHLVLAADGDVRRRNTERAPGAVTPRASQASSVTGNALATTLDPLSWNVVRLVPRTQARAAAGAPAASAEAHAGAETGSRRHG</sequence>
<dbReference type="EMBL" id="JACCBG010000001">
    <property type="protein sequence ID" value="NYD43322.1"/>
    <property type="molecule type" value="Genomic_DNA"/>
</dbReference>
<keyword evidence="5 10" id="KW-0378">Hydrolase</keyword>
<evidence type="ECO:0000256" key="8">
    <source>
        <dbReference type="SAM" id="MobiDB-lite"/>
    </source>
</evidence>
<evidence type="ECO:0000256" key="6">
    <source>
        <dbReference type="ARBA" id="ARBA00023277"/>
    </source>
</evidence>
<comment type="caution">
    <text evidence="10">The sequence shown here is derived from an EMBL/GenBank/DDBJ whole genome shotgun (WGS) entry which is preliminary data.</text>
</comment>
<dbReference type="PANTHER" id="PTHR43576">
    <property type="entry name" value="ALPHA-L-ARABINOFURANOSIDASE C-RELATED"/>
    <property type="match status" value="1"/>
</dbReference>
<keyword evidence="6" id="KW-0119">Carbohydrate metabolism</keyword>
<dbReference type="InterPro" id="IPR055235">
    <property type="entry name" value="ASD1_cat"/>
</dbReference>
<dbReference type="InterPro" id="IPR017853">
    <property type="entry name" value="GH"/>
</dbReference>
<evidence type="ECO:0000256" key="2">
    <source>
        <dbReference type="ARBA" id="ARBA00007186"/>
    </source>
</evidence>
<evidence type="ECO:0000256" key="1">
    <source>
        <dbReference type="ARBA" id="ARBA00001462"/>
    </source>
</evidence>
<dbReference type="EC" id="3.2.1.55" evidence="4"/>
<comment type="subunit">
    <text evidence="3">Homohexamer; trimer of dimers.</text>
</comment>
<dbReference type="SUPFAM" id="SSF51011">
    <property type="entry name" value="Glycosyl hydrolase domain"/>
    <property type="match status" value="1"/>
</dbReference>
<evidence type="ECO:0000313" key="10">
    <source>
        <dbReference type="EMBL" id="NYD43322.1"/>
    </source>
</evidence>
<evidence type="ECO:0000256" key="5">
    <source>
        <dbReference type="ARBA" id="ARBA00022801"/>
    </source>
</evidence>
<reference evidence="10 11" key="1">
    <citation type="submission" date="2020-07" db="EMBL/GenBank/DDBJ databases">
        <title>Sequencing the genomes of 1000 actinobacteria strains.</title>
        <authorList>
            <person name="Klenk H.-P."/>
        </authorList>
    </citation>
    <scope>NUCLEOTIDE SEQUENCE [LARGE SCALE GENOMIC DNA]</scope>
    <source>
        <strain evidence="10 11">DSM 21350</strain>
    </source>
</reference>
<feature type="domain" description="Alpha-L-arabinofuranosidase C-terminal" evidence="9">
    <location>
        <begin position="286"/>
        <end position="488"/>
    </location>
</feature>
<dbReference type="Pfam" id="PF06964">
    <property type="entry name" value="Alpha-L-AF_C"/>
    <property type="match status" value="1"/>
</dbReference>
<dbReference type="Proteomes" id="UP000535511">
    <property type="component" value="Unassembled WGS sequence"/>
</dbReference>
<feature type="compositionally biased region" description="Low complexity" evidence="8">
    <location>
        <begin position="503"/>
        <end position="517"/>
    </location>
</feature>
<dbReference type="Gene3D" id="2.60.40.1180">
    <property type="entry name" value="Golgi alpha-mannosidase II"/>
    <property type="match status" value="1"/>
</dbReference>
<evidence type="ECO:0000256" key="3">
    <source>
        <dbReference type="ARBA" id="ARBA00011165"/>
    </source>
</evidence>
<dbReference type="GO" id="GO:0000272">
    <property type="term" value="P:polysaccharide catabolic process"/>
    <property type="evidence" value="ECO:0007669"/>
    <property type="project" value="TreeGrafter"/>
</dbReference>
<dbReference type="PANTHER" id="PTHR43576:SF3">
    <property type="entry name" value="ALPHA-L-ARABINOFURANOSIDASE C"/>
    <property type="match status" value="1"/>
</dbReference>
<evidence type="ECO:0000256" key="4">
    <source>
        <dbReference type="ARBA" id="ARBA00012670"/>
    </source>
</evidence>
<feature type="region of interest" description="Disordered" evidence="8">
    <location>
        <begin position="503"/>
        <end position="525"/>
    </location>
</feature>
<dbReference type="SMART" id="SM00813">
    <property type="entry name" value="Alpha-L-AF_C"/>
    <property type="match status" value="1"/>
</dbReference>
<organism evidence="10 11">
    <name type="scientific">Nocardioides panaciterrulae</name>
    <dbReference type="NCBI Taxonomy" id="661492"/>
    <lineage>
        <taxon>Bacteria</taxon>
        <taxon>Bacillati</taxon>
        <taxon>Actinomycetota</taxon>
        <taxon>Actinomycetes</taxon>
        <taxon>Propionibacteriales</taxon>
        <taxon>Nocardioidaceae</taxon>
        <taxon>Nocardioides</taxon>
    </lineage>
</organism>
<dbReference type="GO" id="GO:0046373">
    <property type="term" value="P:L-arabinose metabolic process"/>
    <property type="evidence" value="ECO:0007669"/>
    <property type="project" value="InterPro"/>
</dbReference>
<dbReference type="GO" id="GO:0046556">
    <property type="term" value="F:alpha-L-arabinofuranosidase activity"/>
    <property type="evidence" value="ECO:0007669"/>
    <property type="project" value="UniProtKB-EC"/>
</dbReference>
<protein>
    <recommendedName>
        <fullName evidence="4">non-reducing end alpha-L-arabinofuranosidase</fullName>
        <ecNumber evidence="4">3.2.1.55</ecNumber>
    </recommendedName>
</protein>
<accession>A0A7Y9E977</accession>
<evidence type="ECO:0000259" key="9">
    <source>
        <dbReference type="SMART" id="SM00813"/>
    </source>
</evidence>
<keyword evidence="7 10" id="KW-0326">Glycosidase</keyword>
<dbReference type="RefSeq" id="WP_343052191.1">
    <property type="nucleotide sequence ID" value="NZ_JACCBG010000001.1"/>
</dbReference>
<proteinExistence type="inferred from homology"/>
<dbReference type="Gene3D" id="3.20.20.80">
    <property type="entry name" value="Glycosidases"/>
    <property type="match status" value="1"/>
</dbReference>
<dbReference type="SUPFAM" id="SSF51445">
    <property type="entry name" value="(Trans)glycosidases"/>
    <property type="match status" value="1"/>
</dbReference>
<gene>
    <name evidence="10" type="ORF">BJZ21_003405</name>
</gene>
<comment type="catalytic activity">
    <reaction evidence="1">
        <text>Hydrolysis of terminal non-reducing alpha-L-arabinofuranoside residues in alpha-L-arabinosides.</text>
        <dbReference type="EC" id="3.2.1.55"/>
    </reaction>
</comment>
<evidence type="ECO:0000256" key="7">
    <source>
        <dbReference type="ARBA" id="ARBA00023295"/>
    </source>
</evidence>
<comment type="similarity">
    <text evidence="2">Belongs to the glycosyl hydrolase 51 family.</text>
</comment>